<comment type="caution">
    <text evidence="1">The sequence shown here is derived from an EMBL/GenBank/DDBJ whole genome shotgun (WGS) entry which is preliminary data.</text>
</comment>
<evidence type="ECO:0008006" key="3">
    <source>
        <dbReference type="Google" id="ProtNLM"/>
    </source>
</evidence>
<sequence>MPADFKKFLDDYGGGVISGELVVFHPRGPGRLLERMHGTHEMFTGRRDEALSHGDAEHFPYAFHPEPGGLISWGYDHSGDEHFFLPSDPDPDQWKIVTMVHEEGCETFDGSFSSFALASVRRLLDVNRYHGIDPQALEFLEPEDLEELVLAGEIGPVQPSFEPL</sequence>
<organism evidence="1 2">
    <name type="scientific">Streptomyces gibsoniae</name>
    <dbReference type="NCBI Taxonomy" id="3075529"/>
    <lineage>
        <taxon>Bacteria</taxon>
        <taxon>Bacillati</taxon>
        <taxon>Actinomycetota</taxon>
        <taxon>Actinomycetes</taxon>
        <taxon>Kitasatosporales</taxon>
        <taxon>Streptomycetaceae</taxon>
        <taxon>Streptomyces</taxon>
    </lineage>
</organism>
<name>A0ABU2U6I5_9ACTN</name>
<protein>
    <recommendedName>
        <fullName evidence="3">Knr4/Smi1-like domain-containing protein</fullName>
    </recommendedName>
</protein>
<evidence type="ECO:0000313" key="2">
    <source>
        <dbReference type="Proteomes" id="UP001183809"/>
    </source>
</evidence>
<proteinExistence type="predicted"/>
<accession>A0ABU2U6I5</accession>
<dbReference type="Proteomes" id="UP001183809">
    <property type="component" value="Unassembled WGS sequence"/>
</dbReference>
<keyword evidence="2" id="KW-1185">Reference proteome</keyword>
<dbReference type="SUPFAM" id="SSF160631">
    <property type="entry name" value="SMI1/KNR4-like"/>
    <property type="match status" value="1"/>
</dbReference>
<evidence type="ECO:0000313" key="1">
    <source>
        <dbReference type="EMBL" id="MDT0468843.1"/>
    </source>
</evidence>
<dbReference type="RefSeq" id="WP_311700285.1">
    <property type="nucleotide sequence ID" value="NZ_JAVREY010000085.1"/>
</dbReference>
<reference evidence="2" key="1">
    <citation type="submission" date="2023-07" db="EMBL/GenBank/DDBJ databases">
        <title>30 novel species of actinomycetes from the DSMZ collection.</title>
        <authorList>
            <person name="Nouioui I."/>
        </authorList>
    </citation>
    <scope>NUCLEOTIDE SEQUENCE [LARGE SCALE GENOMIC DNA]</scope>
    <source>
        <strain evidence="2">DSM 41699</strain>
    </source>
</reference>
<gene>
    <name evidence="1" type="ORF">RM764_38725</name>
</gene>
<dbReference type="InterPro" id="IPR037883">
    <property type="entry name" value="Knr4/Smi1-like_sf"/>
</dbReference>
<dbReference type="EMBL" id="JAVREY010000085">
    <property type="protein sequence ID" value="MDT0468843.1"/>
    <property type="molecule type" value="Genomic_DNA"/>
</dbReference>